<reference evidence="1 2" key="1">
    <citation type="journal article" date="2022" name="Hortic Res">
        <title>A haplotype resolved chromosomal level avocado genome allows analysis of novel avocado genes.</title>
        <authorList>
            <person name="Nath O."/>
            <person name="Fletcher S.J."/>
            <person name="Hayward A."/>
            <person name="Shaw L.M."/>
            <person name="Masouleh A.K."/>
            <person name="Furtado A."/>
            <person name="Henry R.J."/>
            <person name="Mitter N."/>
        </authorList>
    </citation>
    <scope>NUCLEOTIDE SEQUENCE [LARGE SCALE GENOMIC DNA]</scope>
    <source>
        <strain evidence="2">cv. Hass</strain>
    </source>
</reference>
<organism evidence="1 2">
    <name type="scientific">Persea americana</name>
    <name type="common">Avocado</name>
    <dbReference type="NCBI Taxonomy" id="3435"/>
    <lineage>
        <taxon>Eukaryota</taxon>
        <taxon>Viridiplantae</taxon>
        <taxon>Streptophyta</taxon>
        <taxon>Embryophyta</taxon>
        <taxon>Tracheophyta</taxon>
        <taxon>Spermatophyta</taxon>
        <taxon>Magnoliopsida</taxon>
        <taxon>Magnoliidae</taxon>
        <taxon>Laurales</taxon>
        <taxon>Lauraceae</taxon>
        <taxon>Persea</taxon>
    </lineage>
</organism>
<gene>
    <name evidence="1" type="ORF">MRB53_014760</name>
</gene>
<protein>
    <submittedName>
        <fullName evidence="1">Uncharacterized protein</fullName>
    </submittedName>
</protein>
<name>A0ACC2KBR0_PERAE</name>
<comment type="caution">
    <text evidence="1">The sequence shown here is derived from an EMBL/GenBank/DDBJ whole genome shotgun (WGS) entry which is preliminary data.</text>
</comment>
<dbReference type="Proteomes" id="UP001234297">
    <property type="component" value="Chromosome 4"/>
</dbReference>
<evidence type="ECO:0000313" key="1">
    <source>
        <dbReference type="EMBL" id="KAJ8618574.1"/>
    </source>
</evidence>
<evidence type="ECO:0000313" key="2">
    <source>
        <dbReference type="Proteomes" id="UP001234297"/>
    </source>
</evidence>
<accession>A0ACC2KBR0</accession>
<sequence length="550" mass="60881">MKYSYRSSLLLRFRKILEREREREELRSSGTEIKKEKKRRLKMAGGIISSNNAKVYPGRVTVFMFLAGIMAASCGLMFGYDIGISGGVTSMDVFLKKFFPSVYMKKQAASSHQNNYCKFDSQLLTLFTSSLYIAGLIASILASYASRRFGRRLTMLSGGAIYLIGAGFNGGANAVWMLIVGRLLLGGGIGLVIQAAPMFLSEIAPPKKRGLWNSGFQLAITIGIFVANLVNYGTSKLKGDVGWRLSLGLAGVPGVIVFVGTFFLPESPNSLIERGEEGKALAMLKRIRGVEDVNEEFADLLEASEASKKVKHPWRVIVSRKYRPQFVMTLLIPFFQQLTGINVVMFYAPVLFQTLGFKNDASLMSAMITGGVNVGATLVAFYVVDRFGRRILFFEGGIQMLVSQVAIGIVLWAKFGTATTLSTVWAIVVVLLICIYTAAFAWSWGPLGWLVPSEIFQLEIRSAGVAINASVNLLMTFVVAQAFLPALCHVKFGLFFIFAVILIIMTAFVFFLLPETRNIPIEDVPKIFNKHSFWKRYASNEEEERGRNTT</sequence>
<dbReference type="EMBL" id="CM056812">
    <property type="protein sequence ID" value="KAJ8618574.1"/>
    <property type="molecule type" value="Genomic_DNA"/>
</dbReference>
<proteinExistence type="predicted"/>
<keyword evidence="2" id="KW-1185">Reference proteome</keyword>